<dbReference type="SFLD" id="SFLDG01129">
    <property type="entry name" value="C1.5:_HAD__Beta-PGM__Phosphata"/>
    <property type="match status" value="1"/>
</dbReference>
<dbReference type="RefSeq" id="WP_066614322.1">
    <property type="nucleotide sequence ID" value="NZ_LQQU01000058.1"/>
</dbReference>
<dbReference type="InterPro" id="IPR006439">
    <property type="entry name" value="HAD-SF_hydro_IA"/>
</dbReference>
<evidence type="ECO:0000313" key="1">
    <source>
        <dbReference type="EMBL" id="KZE25893.1"/>
    </source>
</evidence>
<keyword evidence="1" id="KW-0378">Hydrolase</keyword>
<dbReference type="EMBL" id="LQQU01000058">
    <property type="protein sequence ID" value="KZE25893.1"/>
    <property type="molecule type" value="Genomic_DNA"/>
</dbReference>
<organism evidence="1 2">
    <name type="scientific">Crenobacter luteus</name>
    <dbReference type="NCBI Taxonomy" id="1452487"/>
    <lineage>
        <taxon>Bacteria</taxon>
        <taxon>Pseudomonadati</taxon>
        <taxon>Pseudomonadota</taxon>
        <taxon>Betaproteobacteria</taxon>
        <taxon>Neisseriales</taxon>
        <taxon>Neisseriaceae</taxon>
        <taxon>Crenobacter</taxon>
    </lineage>
</organism>
<evidence type="ECO:0000313" key="2">
    <source>
        <dbReference type="Proteomes" id="UP000076625"/>
    </source>
</evidence>
<dbReference type="Gene3D" id="3.40.50.1000">
    <property type="entry name" value="HAD superfamily/HAD-like"/>
    <property type="match status" value="1"/>
</dbReference>
<dbReference type="InterPro" id="IPR023214">
    <property type="entry name" value="HAD_sf"/>
</dbReference>
<dbReference type="OrthoDB" id="9782449at2"/>
<keyword evidence="2" id="KW-1185">Reference proteome</keyword>
<reference evidence="2" key="1">
    <citation type="submission" date="2016-01" db="EMBL/GenBank/DDBJ databases">
        <title>Draft genome of Chromobacterium sp. F49.</title>
        <authorList>
            <person name="Hong K.W."/>
        </authorList>
    </citation>
    <scope>NUCLEOTIDE SEQUENCE [LARGE SCALE GENOMIC DNA]</scope>
    <source>
        <strain evidence="2">CN10</strain>
    </source>
</reference>
<dbReference type="Pfam" id="PF13419">
    <property type="entry name" value="HAD_2"/>
    <property type="match status" value="1"/>
</dbReference>
<dbReference type="AlphaFoldDB" id="A0A165ELZ6"/>
<sequence>MAKTFDLIVFDWDGTLMDSTAHIVRSIQRACADLDLPIPPRERASHVIGLGLVDAMRHVCPGLEPARYQDMVVAYRDHYLKGDEAIELFDGVSEGLAELKAQGAFLAVATGKSRAGLDRVLAKTGLAGLFDATRTVDECHSKPHPSMLLELTDHLGVDTRRTLMVGDTTHDLMMAQNAGTHGAGVSYGAHPVGELAACAPLGIFDTYPDLHAWLLPQLN</sequence>
<dbReference type="Proteomes" id="UP000076625">
    <property type="component" value="Unassembled WGS sequence"/>
</dbReference>
<dbReference type="PANTHER" id="PTHR43434:SF24">
    <property type="entry name" value="HYDROLASE-RELATED"/>
    <property type="match status" value="1"/>
</dbReference>
<proteinExistence type="predicted"/>
<dbReference type="InterPro" id="IPR023198">
    <property type="entry name" value="PGP-like_dom2"/>
</dbReference>
<protein>
    <submittedName>
        <fullName evidence="1">HAD family hydrolase</fullName>
    </submittedName>
</protein>
<dbReference type="GO" id="GO:0005829">
    <property type="term" value="C:cytosol"/>
    <property type="evidence" value="ECO:0007669"/>
    <property type="project" value="TreeGrafter"/>
</dbReference>
<dbReference type="InterPro" id="IPR006549">
    <property type="entry name" value="HAD-SF_hydro_IIIA"/>
</dbReference>
<name>A0A165ELZ6_9NEIS</name>
<dbReference type="NCBIfam" id="TIGR01549">
    <property type="entry name" value="HAD-SF-IA-v1"/>
    <property type="match status" value="1"/>
</dbReference>
<dbReference type="SFLD" id="SFLDS00003">
    <property type="entry name" value="Haloacid_Dehalogenase"/>
    <property type="match status" value="1"/>
</dbReference>
<comment type="caution">
    <text evidence="1">The sequence shown here is derived from an EMBL/GenBank/DDBJ whole genome shotgun (WGS) entry which is preliminary data.</text>
</comment>
<dbReference type="InterPro" id="IPR041492">
    <property type="entry name" value="HAD_2"/>
</dbReference>
<gene>
    <name evidence="1" type="ORF">AVW16_02385</name>
</gene>
<accession>A0A165ELZ6</accession>
<dbReference type="SUPFAM" id="SSF56784">
    <property type="entry name" value="HAD-like"/>
    <property type="match status" value="1"/>
</dbReference>
<dbReference type="GO" id="GO:0006281">
    <property type="term" value="P:DNA repair"/>
    <property type="evidence" value="ECO:0007669"/>
    <property type="project" value="TreeGrafter"/>
</dbReference>
<dbReference type="GO" id="GO:0008967">
    <property type="term" value="F:phosphoglycolate phosphatase activity"/>
    <property type="evidence" value="ECO:0007669"/>
    <property type="project" value="TreeGrafter"/>
</dbReference>
<dbReference type="STRING" id="1452487.AVW16_02385"/>
<dbReference type="PANTHER" id="PTHR43434">
    <property type="entry name" value="PHOSPHOGLYCOLATE PHOSPHATASE"/>
    <property type="match status" value="1"/>
</dbReference>
<dbReference type="Gene3D" id="1.10.150.240">
    <property type="entry name" value="Putative phosphatase, domain 2"/>
    <property type="match status" value="1"/>
</dbReference>
<dbReference type="InterPro" id="IPR050155">
    <property type="entry name" value="HAD-like_hydrolase_sf"/>
</dbReference>
<dbReference type="NCBIfam" id="TIGR01662">
    <property type="entry name" value="HAD-SF-IIIA"/>
    <property type="match status" value="1"/>
</dbReference>
<dbReference type="InterPro" id="IPR036412">
    <property type="entry name" value="HAD-like_sf"/>
</dbReference>